<gene>
    <name evidence="2 4" type="ORF">BDZ99DRAFT_477621</name>
</gene>
<evidence type="ECO:0000256" key="1">
    <source>
        <dbReference type="SAM" id="MobiDB-lite"/>
    </source>
</evidence>
<proteinExistence type="predicted"/>
<accession>A0A6A6YJY1</accession>
<dbReference type="GeneID" id="54463020"/>
<evidence type="ECO:0000313" key="3">
    <source>
        <dbReference type="Proteomes" id="UP000504636"/>
    </source>
</evidence>
<protein>
    <submittedName>
        <fullName evidence="2 4">Uncharacterized protein</fullName>
    </submittedName>
</protein>
<keyword evidence="3" id="KW-1185">Reference proteome</keyword>
<feature type="region of interest" description="Disordered" evidence="1">
    <location>
        <begin position="1"/>
        <end position="80"/>
    </location>
</feature>
<dbReference type="Proteomes" id="UP000504636">
    <property type="component" value="Unplaced"/>
</dbReference>
<name>A0A6A6YJY1_9PEZI</name>
<reference evidence="4" key="3">
    <citation type="submission" date="2025-04" db="UniProtKB">
        <authorList>
            <consortium name="RefSeq"/>
        </authorList>
    </citation>
    <scope>IDENTIFICATION</scope>
    <source>
        <strain evidence="4">CBS 304.34</strain>
    </source>
</reference>
<organism evidence="2">
    <name type="scientific">Mytilinidion resinicola</name>
    <dbReference type="NCBI Taxonomy" id="574789"/>
    <lineage>
        <taxon>Eukaryota</taxon>
        <taxon>Fungi</taxon>
        <taxon>Dikarya</taxon>
        <taxon>Ascomycota</taxon>
        <taxon>Pezizomycotina</taxon>
        <taxon>Dothideomycetes</taxon>
        <taxon>Pleosporomycetidae</taxon>
        <taxon>Mytilinidiales</taxon>
        <taxon>Mytilinidiaceae</taxon>
        <taxon>Mytilinidion</taxon>
    </lineage>
</organism>
<dbReference type="AlphaFoldDB" id="A0A6A6YJY1"/>
<dbReference type="OrthoDB" id="10391797at2759"/>
<evidence type="ECO:0000313" key="4">
    <source>
        <dbReference type="RefSeq" id="XP_033576140.1"/>
    </source>
</evidence>
<reference evidence="4" key="2">
    <citation type="submission" date="2020-04" db="EMBL/GenBank/DDBJ databases">
        <authorList>
            <consortium name="NCBI Genome Project"/>
        </authorList>
    </citation>
    <scope>NUCLEOTIDE SEQUENCE</scope>
    <source>
        <strain evidence="4">CBS 304.34</strain>
    </source>
</reference>
<sequence>MPKTQPSIRSGSRRRSRVAPYPPRVESRSKKATASSPLESVGEDVFLNPSESGDSDAKMAASAKKVNPADSGKAFGSRELDGGDMQVDACDAVEIDRKFEKSETLIKINDLSSFFQLPREIRDQIYGCVADATNDGTQYVYLQDGNQIRLPTVPALLQVSRRMRSEYFPVYVAKTEFVLGLASEASLKVVDRWLDFIAPEATELNQMSLILRNPAWCRGALWPNADVDDHDEACYTGFVEYWVDFKKSIADGNLIQAVGDQLFYHNQTSQVVRNKLQLFQQMAEQLRVQRAAETLTVADVRSLIDALLGMHGRFLVQEAHINRQNFGPW</sequence>
<reference evidence="2 4" key="1">
    <citation type="journal article" date="2020" name="Stud. Mycol.">
        <title>101 Dothideomycetes genomes: a test case for predicting lifestyles and emergence of pathogens.</title>
        <authorList>
            <person name="Haridas S."/>
            <person name="Albert R."/>
            <person name="Binder M."/>
            <person name="Bloem J."/>
            <person name="Labutti K."/>
            <person name="Salamov A."/>
            <person name="Andreopoulos B."/>
            <person name="Baker S."/>
            <person name="Barry K."/>
            <person name="Bills G."/>
            <person name="Bluhm B."/>
            <person name="Cannon C."/>
            <person name="Castanera R."/>
            <person name="Culley D."/>
            <person name="Daum C."/>
            <person name="Ezra D."/>
            <person name="Gonzalez J."/>
            <person name="Henrissat B."/>
            <person name="Kuo A."/>
            <person name="Liang C."/>
            <person name="Lipzen A."/>
            <person name="Lutzoni F."/>
            <person name="Magnuson J."/>
            <person name="Mondo S."/>
            <person name="Nolan M."/>
            <person name="Ohm R."/>
            <person name="Pangilinan J."/>
            <person name="Park H.-J."/>
            <person name="Ramirez L."/>
            <person name="Alfaro M."/>
            <person name="Sun H."/>
            <person name="Tritt A."/>
            <person name="Yoshinaga Y."/>
            <person name="Zwiers L.-H."/>
            <person name="Turgeon B."/>
            <person name="Goodwin S."/>
            <person name="Spatafora J."/>
            <person name="Crous P."/>
            <person name="Grigoriev I."/>
        </authorList>
    </citation>
    <scope>NUCLEOTIDE SEQUENCE</scope>
    <source>
        <strain evidence="2 4">CBS 304.34</strain>
    </source>
</reference>
<dbReference type="RefSeq" id="XP_033576140.1">
    <property type="nucleotide sequence ID" value="XM_033722127.1"/>
</dbReference>
<evidence type="ECO:0000313" key="2">
    <source>
        <dbReference type="EMBL" id="KAF2809176.1"/>
    </source>
</evidence>
<dbReference type="EMBL" id="MU003702">
    <property type="protein sequence ID" value="KAF2809176.1"/>
    <property type="molecule type" value="Genomic_DNA"/>
</dbReference>